<accession>A0A1N7IC16</accession>
<protein>
    <submittedName>
        <fullName evidence="2">DUF4386 domain-containing protein</fullName>
    </submittedName>
</protein>
<evidence type="ECO:0000256" key="1">
    <source>
        <dbReference type="SAM" id="Phobius"/>
    </source>
</evidence>
<gene>
    <name evidence="2" type="ORF">EG359_20745</name>
    <name evidence="3" type="ORF">SAMN05421768_10449</name>
</gene>
<feature type="transmembrane region" description="Helical" evidence="1">
    <location>
        <begin position="142"/>
        <end position="162"/>
    </location>
</feature>
<dbReference type="EMBL" id="CP033926">
    <property type="protein sequence ID" value="AZB01870.1"/>
    <property type="molecule type" value="Genomic_DNA"/>
</dbReference>
<feature type="transmembrane region" description="Helical" evidence="1">
    <location>
        <begin position="204"/>
        <end position="224"/>
    </location>
</feature>
<dbReference type="STRING" id="112234.SAMN05421768_10449"/>
<reference evidence="2 5" key="2">
    <citation type="submission" date="2018-11" db="EMBL/GenBank/DDBJ databases">
        <title>Proposal to divide the Flavobacteriaceae and reorganize its genera based on Amino Acid Identity values calculated from whole genome sequences.</title>
        <authorList>
            <person name="Nicholson A.C."/>
            <person name="Gulvik C.A."/>
            <person name="Whitney A.M."/>
            <person name="Humrighouse B.W."/>
            <person name="Bell M."/>
            <person name="Holmes B."/>
            <person name="Steigerwalt A.G."/>
            <person name="Villarma A."/>
            <person name="Sheth M."/>
            <person name="Batra D."/>
            <person name="Pryor J."/>
            <person name="Bernardet J.-F."/>
            <person name="Hugo C."/>
            <person name="Kampfer P."/>
            <person name="Newman J."/>
            <person name="McQuiston J.R."/>
        </authorList>
    </citation>
    <scope>NUCLEOTIDE SEQUENCE [LARGE SCALE GENOMIC DNA]</scope>
    <source>
        <strain evidence="2 5">DSM 16927</strain>
    </source>
</reference>
<dbReference type="Proteomes" id="UP000186106">
    <property type="component" value="Unassembled WGS sequence"/>
</dbReference>
<dbReference type="Pfam" id="PF14329">
    <property type="entry name" value="DUF4386"/>
    <property type="match status" value="1"/>
</dbReference>
<proteinExistence type="predicted"/>
<feature type="transmembrane region" description="Helical" evidence="1">
    <location>
        <begin position="174"/>
        <end position="192"/>
    </location>
</feature>
<reference evidence="3 4" key="1">
    <citation type="submission" date="2017-01" db="EMBL/GenBank/DDBJ databases">
        <authorList>
            <person name="Mah S.A."/>
            <person name="Swanson W.J."/>
            <person name="Moy G.W."/>
            <person name="Vacquier V.D."/>
        </authorList>
    </citation>
    <scope>NUCLEOTIDE SEQUENCE [LARGE SCALE GENOMIC DNA]</scope>
    <source>
        <strain evidence="3 4">DSM 16927</strain>
    </source>
</reference>
<feature type="transmembrane region" description="Helical" evidence="1">
    <location>
        <begin position="85"/>
        <end position="104"/>
    </location>
</feature>
<evidence type="ECO:0000313" key="2">
    <source>
        <dbReference type="EMBL" id="AZB01870.1"/>
    </source>
</evidence>
<organism evidence="3 4">
    <name type="scientific">Chryseobacterium joostei</name>
    <dbReference type="NCBI Taxonomy" id="112234"/>
    <lineage>
        <taxon>Bacteria</taxon>
        <taxon>Pseudomonadati</taxon>
        <taxon>Bacteroidota</taxon>
        <taxon>Flavobacteriia</taxon>
        <taxon>Flavobacteriales</taxon>
        <taxon>Weeksellaceae</taxon>
        <taxon>Chryseobacterium group</taxon>
        <taxon>Chryseobacterium</taxon>
    </lineage>
</organism>
<keyword evidence="1" id="KW-0472">Membrane</keyword>
<feature type="transmembrane region" description="Helical" evidence="1">
    <location>
        <begin position="12"/>
        <end position="31"/>
    </location>
</feature>
<name>A0A1N7IC16_9FLAO</name>
<dbReference type="EMBL" id="FTNZ01000004">
    <property type="protein sequence ID" value="SIS34601.1"/>
    <property type="molecule type" value="Genomic_DNA"/>
</dbReference>
<dbReference type="KEGG" id="cjt:EG359_20745"/>
<keyword evidence="1" id="KW-0812">Transmembrane</keyword>
<feature type="transmembrane region" description="Helical" evidence="1">
    <location>
        <begin position="51"/>
        <end position="73"/>
    </location>
</feature>
<dbReference type="OrthoDB" id="1160166at2"/>
<evidence type="ECO:0000313" key="4">
    <source>
        <dbReference type="Proteomes" id="UP000186106"/>
    </source>
</evidence>
<keyword evidence="1" id="KW-1133">Transmembrane helix</keyword>
<dbReference type="InterPro" id="IPR025495">
    <property type="entry name" value="DUF4386"/>
</dbReference>
<dbReference type="AlphaFoldDB" id="A0A1N7IC16"/>
<evidence type="ECO:0000313" key="3">
    <source>
        <dbReference type="EMBL" id="SIS34601.1"/>
    </source>
</evidence>
<dbReference type="Proteomes" id="UP000279541">
    <property type="component" value="Chromosome"/>
</dbReference>
<evidence type="ECO:0000313" key="5">
    <source>
        <dbReference type="Proteomes" id="UP000279541"/>
    </source>
</evidence>
<sequence length="235" mass="26464">MDSNTKIARWAGLIYLVVVITGLFSLMYVPSKLIEWENPKQTFNNISSSRYLFSLSIASSILCYMAFTLLPLVLYKLLKNVNGTYAKLMVILALISVPISFINLQSKLSVLTIIDAADYLKVYKTEELQAQVMLLLKNYNNGILIVQIFWGLWLYPFGYLVYKSNFLPKVLGAFLMLGCLGYVINVFGRITIPQFSSYAISSYITLPASIGEIGICLWLLIVGVRSKSINTIHQN</sequence>
<dbReference type="RefSeq" id="WP_076353559.1">
    <property type="nucleotide sequence ID" value="NZ_CP033926.1"/>
</dbReference>
<keyword evidence="5" id="KW-1185">Reference proteome</keyword>